<reference evidence="3" key="3">
    <citation type="submission" date="2025-09" db="UniProtKB">
        <authorList>
            <consortium name="Ensembl"/>
        </authorList>
    </citation>
    <scope>IDENTIFICATION</scope>
</reference>
<dbReference type="Proteomes" id="UP000007303">
    <property type="component" value="Unassembled WGS sequence"/>
</dbReference>
<dbReference type="GO" id="GO:0005814">
    <property type="term" value="C:centriole"/>
    <property type="evidence" value="ECO:0007669"/>
    <property type="project" value="TreeGrafter"/>
</dbReference>
<feature type="compositionally biased region" description="Polar residues" evidence="1">
    <location>
        <begin position="1784"/>
        <end position="1802"/>
    </location>
</feature>
<feature type="region of interest" description="Disordered" evidence="1">
    <location>
        <begin position="1695"/>
        <end position="1802"/>
    </location>
</feature>
<dbReference type="HOGENOM" id="CLU_000804_0_0_1"/>
<dbReference type="OMA" id="CYMPVVD"/>
<dbReference type="Gene3D" id="2.60.40.150">
    <property type="entry name" value="C2 domain"/>
    <property type="match status" value="2"/>
</dbReference>
<dbReference type="STRING" id="99883.ENSTNIP00000019333"/>
<dbReference type="SMART" id="SM00239">
    <property type="entry name" value="C2"/>
    <property type="match status" value="4"/>
</dbReference>
<organism evidence="3 4">
    <name type="scientific">Tetraodon nigroviridis</name>
    <name type="common">Spotted green pufferfish</name>
    <name type="synonym">Chelonodon nigroviridis</name>
    <dbReference type="NCBI Taxonomy" id="99883"/>
    <lineage>
        <taxon>Eukaryota</taxon>
        <taxon>Metazoa</taxon>
        <taxon>Chordata</taxon>
        <taxon>Craniata</taxon>
        <taxon>Vertebrata</taxon>
        <taxon>Euteleostomi</taxon>
        <taxon>Actinopterygii</taxon>
        <taxon>Neopterygii</taxon>
        <taxon>Teleostei</taxon>
        <taxon>Neoteleostei</taxon>
        <taxon>Acanthomorphata</taxon>
        <taxon>Eupercaria</taxon>
        <taxon>Tetraodontiformes</taxon>
        <taxon>Tetradontoidea</taxon>
        <taxon>Tetraodontidae</taxon>
        <taxon>Tetraodon</taxon>
    </lineage>
</organism>
<accession>H3DFN9</accession>
<feature type="region of interest" description="Disordered" evidence="1">
    <location>
        <begin position="83"/>
        <end position="111"/>
    </location>
</feature>
<dbReference type="Pfam" id="PF25339">
    <property type="entry name" value="C2_C2CD3_N"/>
    <property type="match status" value="1"/>
</dbReference>
<feature type="region of interest" description="Disordered" evidence="1">
    <location>
        <begin position="136"/>
        <end position="165"/>
    </location>
</feature>
<feature type="domain" description="C2" evidence="2">
    <location>
        <begin position="591"/>
        <end position="723"/>
    </location>
</feature>
<feature type="compositionally biased region" description="Acidic residues" evidence="1">
    <location>
        <begin position="1752"/>
        <end position="1761"/>
    </location>
</feature>
<dbReference type="InterPro" id="IPR000008">
    <property type="entry name" value="C2_dom"/>
</dbReference>
<dbReference type="Ensembl" id="ENSTNIT00000019562.1">
    <property type="protein sequence ID" value="ENSTNIP00000019333.1"/>
    <property type="gene ID" value="ENSTNIG00000016240.1"/>
</dbReference>
<reference evidence="3" key="2">
    <citation type="submission" date="2025-08" db="UniProtKB">
        <authorList>
            <consortium name="Ensembl"/>
        </authorList>
    </citation>
    <scope>IDENTIFICATION</scope>
</reference>
<evidence type="ECO:0000259" key="2">
    <source>
        <dbReference type="PROSITE" id="PS50004"/>
    </source>
</evidence>
<dbReference type="GO" id="GO:0061511">
    <property type="term" value="P:centriole elongation"/>
    <property type="evidence" value="ECO:0007669"/>
    <property type="project" value="TreeGrafter"/>
</dbReference>
<feature type="compositionally biased region" description="Polar residues" evidence="1">
    <location>
        <begin position="83"/>
        <end position="92"/>
    </location>
</feature>
<dbReference type="SUPFAM" id="SSF49562">
    <property type="entry name" value="C2 domain (Calcium/lipid-binding domain, CaLB)"/>
    <property type="match status" value="4"/>
</dbReference>
<feature type="region of interest" description="Disordered" evidence="1">
    <location>
        <begin position="375"/>
        <end position="396"/>
    </location>
</feature>
<feature type="compositionally biased region" description="Polar residues" evidence="1">
    <location>
        <begin position="138"/>
        <end position="165"/>
    </location>
</feature>
<dbReference type="GO" id="GO:0034451">
    <property type="term" value="C:centriolar satellite"/>
    <property type="evidence" value="ECO:0007669"/>
    <property type="project" value="TreeGrafter"/>
</dbReference>
<protein>
    <submittedName>
        <fullName evidence="3">C2 domain containing 3 centriole elongation regulator</fullName>
    </submittedName>
</protein>
<evidence type="ECO:0000313" key="3">
    <source>
        <dbReference type="Ensembl" id="ENSTNIP00000019333.1"/>
    </source>
</evidence>
<dbReference type="InParanoid" id="H3DFN9"/>
<dbReference type="PANTHER" id="PTHR21254">
    <property type="entry name" value="C2 DOMAIN-CONTAINING PROTEIN 3"/>
    <property type="match status" value="1"/>
</dbReference>
<dbReference type="GO" id="GO:0071539">
    <property type="term" value="P:protein localization to centrosome"/>
    <property type="evidence" value="ECO:0007669"/>
    <property type="project" value="TreeGrafter"/>
</dbReference>
<dbReference type="GO" id="GO:0060271">
    <property type="term" value="P:cilium assembly"/>
    <property type="evidence" value="ECO:0007669"/>
    <property type="project" value="TreeGrafter"/>
</dbReference>
<feature type="domain" description="C2" evidence="2">
    <location>
        <begin position="935"/>
        <end position="1103"/>
    </location>
</feature>
<dbReference type="InterPro" id="IPR057537">
    <property type="entry name" value="C2_C2CD3_N"/>
</dbReference>
<name>H3DFN9_TETNG</name>
<dbReference type="PANTHER" id="PTHR21254:SF1">
    <property type="entry name" value="C2 DOMAIN-CONTAINING PROTEIN 3"/>
    <property type="match status" value="1"/>
</dbReference>
<feature type="region of interest" description="Disordered" evidence="1">
    <location>
        <begin position="538"/>
        <end position="568"/>
    </location>
</feature>
<feature type="compositionally biased region" description="Polar residues" evidence="1">
    <location>
        <begin position="99"/>
        <end position="110"/>
    </location>
</feature>
<dbReference type="Pfam" id="PF00168">
    <property type="entry name" value="C2"/>
    <property type="match status" value="3"/>
</dbReference>
<evidence type="ECO:0000256" key="1">
    <source>
        <dbReference type="SAM" id="MobiDB-lite"/>
    </source>
</evidence>
<keyword evidence="4" id="KW-1185">Reference proteome</keyword>
<reference evidence="4" key="1">
    <citation type="journal article" date="2004" name="Nature">
        <title>Genome duplication in the teleost fish Tetraodon nigroviridis reveals the early vertebrate proto-karyotype.</title>
        <authorList>
            <person name="Jaillon O."/>
            <person name="Aury J.-M."/>
            <person name="Brunet F."/>
            <person name="Petit J.-L."/>
            <person name="Stange-Thomann N."/>
            <person name="Mauceli E."/>
            <person name="Bouneau L."/>
            <person name="Fischer C."/>
            <person name="Ozouf-Costaz C."/>
            <person name="Bernot A."/>
            <person name="Nicaud S."/>
            <person name="Jaffe D."/>
            <person name="Fisher S."/>
            <person name="Lutfalla G."/>
            <person name="Dossat C."/>
            <person name="Segurens B."/>
            <person name="Dasilva C."/>
            <person name="Salanoubat M."/>
            <person name="Levy M."/>
            <person name="Boudet N."/>
            <person name="Castellano S."/>
            <person name="Anthouard V."/>
            <person name="Jubin C."/>
            <person name="Castelli V."/>
            <person name="Katinka M."/>
            <person name="Vacherie B."/>
            <person name="Biemont C."/>
            <person name="Skalli Z."/>
            <person name="Cattolico L."/>
            <person name="Poulain J."/>
            <person name="De Berardinis V."/>
            <person name="Cruaud C."/>
            <person name="Duprat S."/>
            <person name="Brottier P."/>
            <person name="Coutanceau J.-P."/>
            <person name="Gouzy J."/>
            <person name="Parra G."/>
            <person name="Lardier G."/>
            <person name="Chapple C."/>
            <person name="McKernan K.J."/>
            <person name="McEwan P."/>
            <person name="Bosak S."/>
            <person name="Kellis M."/>
            <person name="Volff J.-N."/>
            <person name="Guigo R."/>
            <person name="Zody M.C."/>
            <person name="Mesirov J."/>
            <person name="Lindblad-Toh K."/>
            <person name="Birren B."/>
            <person name="Nusbaum C."/>
            <person name="Kahn D."/>
            <person name="Robinson-Rechavi M."/>
            <person name="Laudet V."/>
            <person name="Schachter V."/>
            <person name="Quetier F."/>
            <person name="Saurin W."/>
            <person name="Scarpelli C."/>
            <person name="Wincker P."/>
            <person name="Lander E.S."/>
            <person name="Weissenbach J."/>
            <person name="Roest Crollius H."/>
        </authorList>
    </citation>
    <scope>NUCLEOTIDE SEQUENCE [LARGE SCALE GENOMIC DNA]</scope>
</reference>
<dbReference type="GeneTree" id="ENSGT00510000048072"/>
<sequence length="1802" mass="199308">MGFLVLEVLTKRDHLPIARAQVMGISSLSLSQPISGFYTLMSPTSKKLGELHVALRLEPLTEAYDNSTSSLNKDIKNEGLQVPSTTISSQPRTRLACSEQESAVSSSGKAQRSDLLLTKMQNTGFHLFYLLGRDQQDGDSSLENQMPKTNIPTSDPSNQESGPQTTSDLLSVILERGNKLRNALVVSTLKGNIPAAALKDSPLPLPKDNILLDSKFNVHSLYTHTYSLDRPADIDNKAVELLLGSPTSSPVVLWDGDEPLHESAHSSVCVDSELSDPQYDQSLLENLFYKTPVNICFLQILDIRESDTEVSSCQQQVTQSGPEISRGKHCRRNIGKSHYCPNSEPQQSAGDGGLPPEQMTLLSLVRSARVSIDSLTVPEDTTSRKSSSKRKPPQPISSKKCTYFIEYVFPVASSQRDCCKGIAARRGESVAVSRKGAGHRVVNFHHLSVFPVRLTTATVGQWAGTGLIFKIYTRKSDQKKPVLIGEADYSLSCLLQKKQLRQTVVLPVQNKKGDSEFPEVGPLKVSIELVTDKRDLSSHNSQNKVAAGITPSPRRETSCTTQPGDAGRGDLLAESRVNAWSPDIPEIEPPSPPDLQTSSHAARLGAEDESEVLLYTLLMVPDGRNFSRGSTKAPSVYLTCKLFWSDAIARSVVSWGQANPSFHFIQVTPVALTSKLLKRLENNVMVIEVWQKTGSPAQDHLLGLVKLPLHQFYMSFRQVFETLLNSNLLPSCTGIEEYDASSHLIRPVHLLDLPPHSHQSKVIGAQREAMREHVFVIRVEKVKGLMPLQSTVWGEADCYVQYSFCRPVICFPLSGINLKPFRTTTTLCVPDPVFGHTETHVLQAPDGVPVQRLLLSSLSGQGLSSAGGLQFEVWFSLCRYYYPNVRDQLVAKSILPLSKLCALVTMQRQHPSEAEMFSLPLFPRADSTTGHQSKPSGLLDVCIRYKHRLMGPGGQTGDGASCFVTLVVQVHRASGLQAAARLVAQHDERLQYFANVGVNTYVSVQLSFLNESKRCTHAVARTFCPDFDHHMDVSCDLLQQSSSGETRSLAEELQEASAVFTLWNQDSHTGEGFTSKSADVMLGTVKIPLMDLIHKRTGISGWFGVYGSSSRHQHLLVGGLDVSLRFAHHSDWEKVIKAARGVGWEMAQSELLGEEEAWTESSRILTLTLSMTRAWLPVHCLLLPGHSQLQRSTYCYLRYKFYDNDAFCSHMRHPSFGEIEEEGLLTVTFQQSRTIELRCSQPLMWYLREEKLEVQVWAAFSKDKTQRPRDTDRLVGSAFVDLSSFAKTSKQKLTISGVFPLFRRSAADLQGASLRVHITLATGSVPVKNLADEMDSDNQEELLLEESEEAAQDPLSSKFNRSVPDTAAVQHTETDLEKSFPASVVVDRAMHLSLKGCPLAERSESSPCCCVSYVTADSSEAVSTAVVASTECPVWDHQHQCRLSKELLVDSQQSLVFKVWHKGEMERVLGFASVDLSPLLWGFQSVCGWYNITDFNGQCRGQLKVSITPLKCVQALRGQRKPENEENTKKSSVSAFSLSYHTTATYSTFPSHITKYPEQMISSPDHTRIFLSDRTSSDERHFEHMDNVRLYHQSLQEQTAPPSGSSSVMSDANASSSFLISTLRKKLSELDNIRGYFNKKLSPPIFPSLSEQDLAARRRDSRGETDACQLLNESKQLVGEVNSIITGLRGQHLEMVPTDPESSSVSLCAQDDSPGSLPEGLVPLPSSLANLLEDPPDSEPEEEADRKSCEDSGSESENEEERSEHEDSHRLGSVVVVKPRPLNEVTSLTDKTSPWTSVLSDL</sequence>
<evidence type="ECO:0000313" key="4">
    <source>
        <dbReference type="Proteomes" id="UP000007303"/>
    </source>
</evidence>
<feature type="domain" description="C2" evidence="2">
    <location>
        <begin position="1363"/>
        <end position="1490"/>
    </location>
</feature>
<proteinExistence type="predicted"/>
<feature type="region of interest" description="Disordered" evidence="1">
    <location>
        <begin position="335"/>
        <end position="357"/>
    </location>
</feature>
<dbReference type="CDD" id="cd00030">
    <property type="entry name" value="C2"/>
    <property type="match status" value="1"/>
</dbReference>
<dbReference type="InterPro" id="IPR035892">
    <property type="entry name" value="C2_domain_sf"/>
</dbReference>
<feature type="compositionally biased region" description="Acidic residues" evidence="1">
    <location>
        <begin position="1734"/>
        <end position="1743"/>
    </location>
</feature>
<dbReference type="PROSITE" id="PS50004">
    <property type="entry name" value="C2"/>
    <property type="match status" value="3"/>
</dbReference>